<gene>
    <name evidence="3" type="ORF">SAMN04489764_3069</name>
</gene>
<dbReference type="InterPro" id="IPR025164">
    <property type="entry name" value="Toastrack_DUF4097"/>
</dbReference>
<dbReference type="Pfam" id="PF13349">
    <property type="entry name" value="DUF4097"/>
    <property type="match status" value="1"/>
</dbReference>
<dbReference type="Proteomes" id="UP000217103">
    <property type="component" value="Unassembled WGS sequence"/>
</dbReference>
<keyword evidence="4" id="KW-1185">Reference proteome</keyword>
<dbReference type="Gene3D" id="2.160.20.120">
    <property type="match status" value="1"/>
</dbReference>
<evidence type="ECO:0000256" key="1">
    <source>
        <dbReference type="SAM" id="MobiDB-lite"/>
    </source>
</evidence>
<feature type="region of interest" description="Disordered" evidence="1">
    <location>
        <begin position="209"/>
        <end position="234"/>
    </location>
</feature>
<organism evidence="3 4">
    <name type="scientific">Thermostaphylospora chromogena</name>
    <dbReference type="NCBI Taxonomy" id="35622"/>
    <lineage>
        <taxon>Bacteria</taxon>
        <taxon>Bacillati</taxon>
        <taxon>Actinomycetota</taxon>
        <taxon>Actinomycetes</taxon>
        <taxon>Streptosporangiales</taxon>
        <taxon>Thermomonosporaceae</taxon>
        <taxon>Thermostaphylospora</taxon>
    </lineage>
</organism>
<dbReference type="AlphaFoldDB" id="A0A1H1FN40"/>
<dbReference type="PROSITE" id="PS51257">
    <property type="entry name" value="PROKAR_LIPOPROTEIN"/>
    <property type="match status" value="1"/>
</dbReference>
<accession>A0A1H1FN40</accession>
<sequence length="234" mass="24272">MRKLAITSVALGAGLVLTGCGLGDLVDTAGNKESVEDYTVKEKITELRVKSESGDISITETDRADVQVVETVSWNGDNKPETRHETSGGLLTLDYSCPARIGFTVCSVDYKVEVPRGVTVMVNAGSGDVTLRELSGELSVETGAGDIQAVGLSSKNGRTKSGSGDVELKYASAPDALEIEVGAGNAVVRLPRDSYAVDAKVPAGDKRIEVVNDPSSPRKVSITTGAGDASVLAS</sequence>
<name>A0A1H1FN40_9ACTN</name>
<protein>
    <submittedName>
        <fullName evidence="3">Putative adhesin</fullName>
    </submittedName>
</protein>
<proteinExistence type="predicted"/>
<dbReference type="RefSeq" id="WP_165634804.1">
    <property type="nucleotide sequence ID" value="NZ_FNKK01000002.1"/>
</dbReference>
<evidence type="ECO:0000313" key="3">
    <source>
        <dbReference type="EMBL" id="SDR02188.1"/>
    </source>
</evidence>
<feature type="domain" description="DUF4097" evidence="2">
    <location>
        <begin position="30"/>
        <end position="225"/>
    </location>
</feature>
<evidence type="ECO:0000259" key="2">
    <source>
        <dbReference type="Pfam" id="PF13349"/>
    </source>
</evidence>
<dbReference type="STRING" id="35622.SAMN04489764_3069"/>
<reference evidence="3 4" key="1">
    <citation type="submission" date="2016-10" db="EMBL/GenBank/DDBJ databases">
        <authorList>
            <person name="de Groot N.N."/>
        </authorList>
    </citation>
    <scope>NUCLEOTIDE SEQUENCE [LARGE SCALE GENOMIC DNA]</scope>
    <source>
        <strain evidence="3 4">DSM 43794</strain>
    </source>
</reference>
<evidence type="ECO:0000313" key="4">
    <source>
        <dbReference type="Proteomes" id="UP000217103"/>
    </source>
</evidence>
<dbReference type="EMBL" id="FNKK01000002">
    <property type="protein sequence ID" value="SDR02188.1"/>
    <property type="molecule type" value="Genomic_DNA"/>
</dbReference>